<dbReference type="KEGG" id="aara:120893922"/>
<dbReference type="PANTHER" id="PTHR15002:SF0">
    <property type="entry name" value="RIBOSOMAL BIOGENESIS PROTEIN LAS1L"/>
    <property type="match status" value="1"/>
</dbReference>
<evidence type="ECO:0000313" key="1">
    <source>
        <dbReference type="EnsemblMetazoa" id="AARA008313-PA"/>
    </source>
</evidence>
<dbReference type="VEuPathDB" id="VectorBase:AARA21_000813"/>
<dbReference type="GO" id="GO:0090730">
    <property type="term" value="C:Las1 complex"/>
    <property type="evidence" value="ECO:0007669"/>
    <property type="project" value="InterPro"/>
</dbReference>
<organism evidence="1 2">
    <name type="scientific">Anopheles arabiensis</name>
    <name type="common">Mosquito</name>
    <dbReference type="NCBI Taxonomy" id="7173"/>
    <lineage>
        <taxon>Eukaryota</taxon>
        <taxon>Metazoa</taxon>
        <taxon>Ecdysozoa</taxon>
        <taxon>Arthropoda</taxon>
        <taxon>Hexapoda</taxon>
        <taxon>Insecta</taxon>
        <taxon>Pterygota</taxon>
        <taxon>Neoptera</taxon>
        <taxon>Endopterygota</taxon>
        <taxon>Diptera</taxon>
        <taxon>Nematocera</taxon>
        <taxon>Culicoidea</taxon>
        <taxon>Culicidae</taxon>
        <taxon>Anophelinae</taxon>
        <taxon>Anopheles</taxon>
    </lineage>
</organism>
<dbReference type="GO" id="GO:0000470">
    <property type="term" value="P:maturation of LSU-rRNA"/>
    <property type="evidence" value="ECO:0007669"/>
    <property type="project" value="TreeGrafter"/>
</dbReference>
<dbReference type="EMBL" id="APCN01002267">
    <property type="status" value="NOT_ANNOTATED_CDS"/>
    <property type="molecule type" value="Genomic_DNA"/>
</dbReference>
<name>A0A182I417_ANOAR</name>
<dbReference type="AlphaFoldDB" id="A0A182I417"/>
<dbReference type="VEuPathDB" id="VectorBase:AARA008313"/>
<protein>
    <recommendedName>
        <fullName evidence="3">Ribosomal biogenesis protein LAS1L</fullName>
    </recommendedName>
</protein>
<dbReference type="GeneID" id="120893922"/>
<sequence>MEGNAAPTEPPVCNIDKRPENQTYISAWRDRSEFQSVYEKIFNSRPDDIETKEEALRWLKMWRTRQMKEVPICVRCTFQILEAQVFDLRSQRAASDEAGNAMEIKNIYAGAFTRFINFLTEGGGTRKKSIADSVREIGIETYLVELRHLCAHRSVSISIDVFRRSAQYCMDWLKRAYWQRELSGMQPVSLTTLKYCYVAEDQLPDMSVILRTYDAVTAARVRRAYTLEMAIESVGLAEAETKLLEVHAQEHRSVRLPVIVRQTVRLLRELPLPATQTAVNAVCKAVLEHCRRMFEDAVRYGDDEQVPLGKIHSELFQTLAAMGCLQTLFEQLMVICEQDQPVTATGQEDQRPWAKYWAHRIAFAYQLLKEFKKACRTWPAERLGRFGGAQRNLLAKQWYAGRLKSAVDQHLMLGFSVDCPWHMKLSRAYVLARLTAMNEHTKDIVPVLLTLLEPPLSPSQQQKIRKLTEVYNSDALPTTGTSGAKGKAKGSGNETKDTDAEKVYTADDVMEVVAKKRTHCKQMEVGTCLSKKVKRYGPWTDPDVEVDWSTYPLGSCPT</sequence>
<dbReference type="GO" id="GO:0000460">
    <property type="term" value="P:maturation of 5.8S rRNA"/>
    <property type="evidence" value="ECO:0007669"/>
    <property type="project" value="TreeGrafter"/>
</dbReference>
<evidence type="ECO:0000313" key="2">
    <source>
        <dbReference type="Proteomes" id="UP000075840"/>
    </source>
</evidence>
<dbReference type="GO" id="GO:0004519">
    <property type="term" value="F:endonuclease activity"/>
    <property type="evidence" value="ECO:0007669"/>
    <property type="project" value="InterPro"/>
</dbReference>
<dbReference type="RefSeq" id="XP_040152090.1">
    <property type="nucleotide sequence ID" value="XM_040296156.1"/>
</dbReference>
<dbReference type="InterPro" id="IPR007174">
    <property type="entry name" value="Las1"/>
</dbReference>
<reference evidence="1" key="1">
    <citation type="submission" date="2022-08" db="UniProtKB">
        <authorList>
            <consortium name="EnsemblMetazoa"/>
        </authorList>
    </citation>
    <scope>IDENTIFICATION</scope>
    <source>
        <strain evidence="1">Dongola</strain>
    </source>
</reference>
<proteinExistence type="predicted"/>
<dbReference type="Pfam" id="PF04031">
    <property type="entry name" value="Las1"/>
    <property type="match status" value="1"/>
</dbReference>
<dbReference type="GO" id="GO:0030687">
    <property type="term" value="C:preribosome, large subunit precursor"/>
    <property type="evidence" value="ECO:0007669"/>
    <property type="project" value="TreeGrafter"/>
</dbReference>
<dbReference type="Proteomes" id="UP000075840">
    <property type="component" value="Unassembled WGS sequence"/>
</dbReference>
<dbReference type="PANTHER" id="PTHR15002">
    <property type="entry name" value="RIBOSOMAL BIOGENESIS PROTEIN LAS1L"/>
    <property type="match status" value="1"/>
</dbReference>
<evidence type="ECO:0008006" key="3">
    <source>
        <dbReference type="Google" id="ProtNLM"/>
    </source>
</evidence>
<dbReference type="EnsemblMetazoa" id="AARA008313-RA">
    <property type="protein sequence ID" value="AARA008313-PA"/>
    <property type="gene ID" value="AARA008313"/>
</dbReference>
<accession>A0A182I417</accession>
<keyword evidence="2" id="KW-1185">Reference proteome</keyword>